<evidence type="ECO:0000313" key="2">
    <source>
        <dbReference type="EMBL" id="OUQ06459.1"/>
    </source>
</evidence>
<feature type="transmembrane region" description="Helical" evidence="1">
    <location>
        <begin position="7"/>
        <end position="29"/>
    </location>
</feature>
<keyword evidence="1" id="KW-0812">Transmembrane</keyword>
<sequence length="136" mass="16228">MEKVKDYLKLFTYIFYPGIVFILYLSQILEGNLGINLIFCPTDLVFMIIVLVLYVIFDIYKISESTLIKKMKKDDGRYKLSFMFIFIILLVLLMSLYDDLKVYFYLNNNVSVNLIIVFIIWLVLFGICYFMDMKQK</sequence>
<dbReference type="AlphaFoldDB" id="A0A1Y4QMF9"/>
<organism evidence="2 3">
    <name type="scientific">Thomasclavelia spiroformis</name>
    <dbReference type="NCBI Taxonomy" id="29348"/>
    <lineage>
        <taxon>Bacteria</taxon>
        <taxon>Bacillati</taxon>
        <taxon>Bacillota</taxon>
        <taxon>Erysipelotrichia</taxon>
        <taxon>Erysipelotrichales</taxon>
        <taxon>Coprobacillaceae</taxon>
        <taxon>Thomasclavelia</taxon>
    </lineage>
</organism>
<dbReference type="Proteomes" id="UP000196258">
    <property type="component" value="Unassembled WGS sequence"/>
</dbReference>
<gene>
    <name evidence="2" type="ORF">B5E91_00600</name>
</gene>
<dbReference type="RefSeq" id="WP_087253786.1">
    <property type="nucleotide sequence ID" value="NZ_CAJFOD010000040.1"/>
</dbReference>
<feature type="transmembrane region" description="Helical" evidence="1">
    <location>
        <begin position="35"/>
        <end position="57"/>
    </location>
</feature>
<keyword evidence="1" id="KW-1133">Transmembrane helix</keyword>
<evidence type="ECO:0000313" key="3">
    <source>
        <dbReference type="Proteomes" id="UP000196258"/>
    </source>
</evidence>
<comment type="caution">
    <text evidence="2">The sequence shown here is derived from an EMBL/GenBank/DDBJ whole genome shotgun (WGS) entry which is preliminary data.</text>
</comment>
<feature type="transmembrane region" description="Helical" evidence="1">
    <location>
        <begin position="78"/>
        <end position="97"/>
    </location>
</feature>
<keyword evidence="1" id="KW-0472">Membrane</keyword>
<feature type="transmembrane region" description="Helical" evidence="1">
    <location>
        <begin position="109"/>
        <end position="131"/>
    </location>
</feature>
<protein>
    <submittedName>
        <fullName evidence="2">Uncharacterized protein</fullName>
    </submittedName>
</protein>
<proteinExistence type="predicted"/>
<name>A0A1Y4QMF9_9FIRM</name>
<evidence type="ECO:0000256" key="1">
    <source>
        <dbReference type="SAM" id="Phobius"/>
    </source>
</evidence>
<reference evidence="3" key="1">
    <citation type="submission" date="2017-04" db="EMBL/GenBank/DDBJ databases">
        <title>Function of individual gut microbiota members based on whole genome sequencing of pure cultures obtained from chicken caecum.</title>
        <authorList>
            <person name="Medvecky M."/>
            <person name="Cejkova D."/>
            <person name="Polansky O."/>
            <person name="Karasova D."/>
            <person name="Kubasova T."/>
            <person name="Cizek A."/>
            <person name="Rychlik I."/>
        </authorList>
    </citation>
    <scope>NUCLEOTIDE SEQUENCE [LARGE SCALE GENOMIC DNA]</scope>
    <source>
        <strain evidence="3">An149</strain>
    </source>
</reference>
<dbReference type="EMBL" id="NFLB01000001">
    <property type="protein sequence ID" value="OUQ06459.1"/>
    <property type="molecule type" value="Genomic_DNA"/>
</dbReference>
<accession>A0A1Y4QMF9</accession>